<feature type="domain" description="SAM-dependent MTase RsmB/NOP-type" evidence="7">
    <location>
        <begin position="1"/>
        <end position="269"/>
    </location>
</feature>
<dbReference type="Proteomes" id="UP000694388">
    <property type="component" value="Unplaced"/>
</dbReference>
<evidence type="ECO:0000313" key="9">
    <source>
        <dbReference type="Proteomes" id="UP000694388"/>
    </source>
</evidence>
<dbReference type="GO" id="GO:0031167">
    <property type="term" value="P:rRNA methylation"/>
    <property type="evidence" value="ECO:0007669"/>
    <property type="project" value="TreeGrafter"/>
</dbReference>
<keyword evidence="9" id="KW-1185">Reference proteome</keyword>
<organism evidence="8 9">
    <name type="scientific">Eptatretus burgeri</name>
    <name type="common">Inshore hagfish</name>
    <dbReference type="NCBI Taxonomy" id="7764"/>
    <lineage>
        <taxon>Eukaryota</taxon>
        <taxon>Metazoa</taxon>
        <taxon>Chordata</taxon>
        <taxon>Craniata</taxon>
        <taxon>Vertebrata</taxon>
        <taxon>Cyclostomata</taxon>
        <taxon>Myxini</taxon>
        <taxon>Myxiniformes</taxon>
        <taxon>Myxinidae</taxon>
        <taxon>Eptatretinae</taxon>
        <taxon>Eptatretus</taxon>
    </lineage>
</organism>
<dbReference type="PRINTS" id="PR02008">
    <property type="entry name" value="RCMTFAMILY"/>
</dbReference>
<dbReference type="GO" id="GO:0005762">
    <property type="term" value="C:mitochondrial large ribosomal subunit"/>
    <property type="evidence" value="ECO:0007669"/>
    <property type="project" value="TreeGrafter"/>
</dbReference>
<dbReference type="PANTHER" id="PTHR22808">
    <property type="entry name" value="NCL1 YEAST -RELATED NOL1/NOP2/FMU SUN DOMAIN-CONTAINING"/>
    <property type="match status" value="1"/>
</dbReference>
<dbReference type="Pfam" id="PF01189">
    <property type="entry name" value="Methyltr_RsmB-F"/>
    <property type="match status" value="1"/>
</dbReference>
<evidence type="ECO:0000256" key="2">
    <source>
        <dbReference type="ARBA" id="ARBA00022679"/>
    </source>
</evidence>
<keyword evidence="2 5" id="KW-0808">Transferase</keyword>
<dbReference type="Gene3D" id="3.40.50.150">
    <property type="entry name" value="Vaccinia Virus protein VP39"/>
    <property type="match status" value="1"/>
</dbReference>
<keyword evidence="3 5" id="KW-0949">S-adenosyl-L-methionine</keyword>
<dbReference type="InterPro" id="IPR049560">
    <property type="entry name" value="MeTrfase_RsmB-F_NOP2_cat"/>
</dbReference>
<evidence type="ECO:0000259" key="7">
    <source>
        <dbReference type="PROSITE" id="PS51686"/>
    </source>
</evidence>
<comment type="similarity">
    <text evidence="5">Belongs to the class I-like SAM-binding methyltransferase superfamily. RsmB/NOP family.</text>
</comment>
<accession>A0A8C4WWJ0</accession>
<evidence type="ECO:0000313" key="8">
    <source>
        <dbReference type="Ensembl" id="ENSEBUP00000015965.1"/>
    </source>
</evidence>
<dbReference type="GO" id="GO:0003723">
    <property type="term" value="F:RNA binding"/>
    <property type="evidence" value="ECO:0007669"/>
    <property type="project" value="UniProtKB-UniRule"/>
</dbReference>
<dbReference type="GO" id="GO:0008173">
    <property type="term" value="F:RNA methyltransferase activity"/>
    <property type="evidence" value="ECO:0007669"/>
    <property type="project" value="InterPro"/>
</dbReference>
<dbReference type="InterPro" id="IPR029063">
    <property type="entry name" value="SAM-dependent_MTases_sf"/>
</dbReference>
<feature type="binding site" evidence="5">
    <location>
        <begin position="70"/>
        <end position="76"/>
    </location>
    <ligand>
        <name>S-adenosyl-L-methionine</name>
        <dbReference type="ChEBI" id="CHEBI:59789"/>
    </ligand>
</feature>
<dbReference type="InterPro" id="IPR023267">
    <property type="entry name" value="RCMT"/>
</dbReference>
<protein>
    <submittedName>
        <fullName evidence="8">NOP2/Sun RNA methyltransferase 3</fullName>
    </submittedName>
</protein>
<dbReference type="Ensembl" id="ENSEBUT00000016541.1">
    <property type="protein sequence ID" value="ENSEBUP00000015965.1"/>
    <property type="gene ID" value="ENSEBUG00000010044.1"/>
</dbReference>
<dbReference type="InterPro" id="IPR001678">
    <property type="entry name" value="MeTrfase_RsmB-F_NOP2_dom"/>
</dbReference>
<reference evidence="8" key="1">
    <citation type="submission" date="2025-08" db="UniProtKB">
        <authorList>
            <consortium name="Ensembl"/>
        </authorList>
    </citation>
    <scope>IDENTIFICATION</scope>
</reference>
<feature type="transmembrane region" description="Helical" evidence="6">
    <location>
        <begin position="6"/>
        <end position="24"/>
    </location>
</feature>
<keyword evidence="6" id="KW-0472">Membrane</keyword>
<dbReference type="SMR" id="A0A8C4WWJ0"/>
<dbReference type="SUPFAM" id="SSF53335">
    <property type="entry name" value="S-adenosyl-L-methionine-dependent methyltransferases"/>
    <property type="match status" value="1"/>
</dbReference>
<feature type="binding site" evidence="5">
    <location>
        <position position="125"/>
    </location>
    <ligand>
        <name>S-adenosyl-L-methionine</name>
        <dbReference type="ChEBI" id="CHEBI:59789"/>
    </ligand>
</feature>
<keyword evidence="6" id="KW-1133">Transmembrane helix</keyword>
<evidence type="ECO:0000256" key="4">
    <source>
        <dbReference type="ARBA" id="ARBA00022884"/>
    </source>
</evidence>
<feature type="binding site" evidence="5">
    <location>
        <position position="93"/>
    </location>
    <ligand>
        <name>S-adenosyl-L-methionine</name>
        <dbReference type="ChEBI" id="CHEBI:59789"/>
    </ligand>
</feature>
<dbReference type="AlphaFoldDB" id="A0A8C4WWJ0"/>
<evidence type="ECO:0000256" key="6">
    <source>
        <dbReference type="SAM" id="Phobius"/>
    </source>
</evidence>
<keyword evidence="6" id="KW-0812">Transmembrane</keyword>
<proteinExistence type="inferred from homology"/>
<reference evidence="8" key="2">
    <citation type="submission" date="2025-09" db="UniProtKB">
        <authorList>
            <consortium name="Ensembl"/>
        </authorList>
    </citation>
    <scope>IDENTIFICATION</scope>
</reference>
<dbReference type="OMA" id="CTVIWIC"/>
<evidence type="ECO:0000256" key="3">
    <source>
        <dbReference type="ARBA" id="ARBA00022691"/>
    </source>
</evidence>
<dbReference type="PROSITE" id="PS51686">
    <property type="entry name" value="SAM_MT_RSMB_NOP"/>
    <property type="match status" value="1"/>
</dbReference>
<dbReference type="GeneTree" id="ENSGT00940000153665"/>
<evidence type="ECO:0000256" key="5">
    <source>
        <dbReference type="PROSITE-ProRule" id="PRU01023"/>
    </source>
</evidence>
<sequence length="270" mass="29858">MDIPCTVIWICTFVSYHIGAHIAFAPPGRRFERPRFQPGYLKPYFVLSAASLVAACALALKPNETCLDLCSAPGGKAITLLHCTTPALLCCNEPSSLRNLRLRHTLESYVPQEVLQSMVRITAKDGCWFGSAQPETFDRVLADVPCSNDRSWLYNSETDKVRERIARRSDLPALQANLLHSALRTLRPGGTVLYVTCTLNLLENDGVIDAVSKESGNVQVEDPSPVLSAFPGMFRAFGPGHEIARHGILLLPTEAYPWGPLYLSRLRRSH</sequence>
<name>A0A8C4WWJ0_EPTBU</name>
<keyword evidence="4 5" id="KW-0694">RNA-binding</keyword>
<feature type="active site" description="Nucleophile" evidence="5">
    <location>
        <position position="197"/>
    </location>
</feature>
<dbReference type="PANTHER" id="PTHR22808:SF8">
    <property type="entry name" value="TRNA (CYTOSINE(34)-C(5))-METHYLTRANSFERASE, MITOCHONDRIAL"/>
    <property type="match status" value="1"/>
</dbReference>
<evidence type="ECO:0000256" key="1">
    <source>
        <dbReference type="ARBA" id="ARBA00022603"/>
    </source>
</evidence>
<feature type="binding site" evidence="5">
    <location>
        <position position="143"/>
    </location>
    <ligand>
        <name>S-adenosyl-L-methionine</name>
        <dbReference type="ChEBI" id="CHEBI:59789"/>
    </ligand>
</feature>
<keyword evidence="1 5" id="KW-0489">Methyltransferase</keyword>